<comment type="caution">
    <text evidence="2">The sequence shown here is derived from an EMBL/GenBank/DDBJ whole genome shotgun (WGS) entry which is preliminary data.</text>
</comment>
<feature type="compositionally biased region" description="Polar residues" evidence="1">
    <location>
        <begin position="43"/>
        <end position="55"/>
    </location>
</feature>
<feature type="region of interest" description="Disordered" evidence="1">
    <location>
        <begin position="43"/>
        <end position="73"/>
    </location>
</feature>
<dbReference type="AlphaFoldDB" id="A0A9K3D5Y2"/>
<proteinExistence type="predicted"/>
<gene>
    <name evidence="2" type="ORF">KIPB_011677</name>
</gene>
<evidence type="ECO:0000256" key="1">
    <source>
        <dbReference type="SAM" id="MobiDB-lite"/>
    </source>
</evidence>
<feature type="compositionally biased region" description="Basic and acidic residues" evidence="1">
    <location>
        <begin position="57"/>
        <end position="73"/>
    </location>
</feature>
<keyword evidence="3" id="KW-1185">Reference proteome</keyword>
<protein>
    <submittedName>
        <fullName evidence="2">Uncharacterized protein</fullName>
    </submittedName>
</protein>
<evidence type="ECO:0000313" key="3">
    <source>
        <dbReference type="Proteomes" id="UP000265618"/>
    </source>
</evidence>
<evidence type="ECO:0000313" key="2">
    <source>
        <dbReference type="EMBL" id="GIQ89252.1"/>
    </source>
</evidence>
<reference evidence="2 3" key="1">
    <citation type="journal article" date="2018" name="PLoS ONE">
        <title>The draft genome of Kipferlia bialata reveals reductive genome evolution in fornicate parasites.</title>
        <authorList>
            <person name="Tanifuji G."/>
            <person name="Takabayashi S."/>
            <person name="Kume K."/>
            <person name="Takagi M."/>
            <person name="Nakayama T."/>
            <person name="Kamikawa R."/>
            <person name="Inagaki Y."/>
            <person name="Hashimoto T."/>
        </authorList>
    </citation>
    <scope>NUCLEOTIDE SEQUENCE [LARGE SCALE GENOMIC DNA]</scope>
    <source>
        <strain evidence="2">NY0173</strain>
    </source>
</reference>
<dbReference type="Proteomes" id="UP000265618">
    <property type="component" value="Unassembled WGS sequence"/>
</dbReference>
<accession>A0A9K3D5Y2</accession>
<dbReference type="EMBL" id="BDIP01004849">
    <property type="protein sequence ID" value="GIQ89252.1"/>
    <property type="molecule type" value="Genomic_DNA"/>
</dbReference>
<organism evidence="2 3">
    <name type="scientific">Kipferlia bialata</name>
    <dbReference type="NCBI Taxonomy" id="797122"/>
    <lineage>
        <taxon>Eukaryota</taxon>
        <taxon>Metamonada</taxon>
        <taxon>Carpediemonas-like organisms</taxon>
        <taxon>Kipferlia</taxon>
    </lineage>
</organism>
<name>A0A9K3D5Y2_9EUKA</name>
<sequence length="260" mass="28782">MERTVLVNNKEVERRRSPDRLRTHTCLTQSVLNVDHHSLTRRYTTGSHYGSSPHTLDTLREREGKGDREREEKRVGSVMMPSLATLMTQHGVEGESLSLLTQCQHGVEGEALSLFSQWEAEEESVEETEEREEVPEWKSRVNACLTDLTLTTLCLSGLSTPLGVQGMLQMTAYIREVCGLDSHSSTAGDTEALALGWVMKGPSPSADHRVGDTDDRVDTAVAPPPWVSPLSHVNALDIMGNEAGCTMIRLNRVLECMPND</sequence>